<evidence type="ECO:0000256" key="1">
    <source>
        <dbReference type="SAM" id="MobiDB-lite"/>
    </source>
</evidence>
<name>A0A9D4M207_DREPO</name>
<dbReference type="Proteomes" id="UP000828390">
    <property type="component" value="Unassembled WGS sequence"/>
</dbReference>
<reference evidence="2" key="1">
    <citation type="journal article" date="2019" name="bioRxiv">
        <title>The Genome of the Zebra Mussel, Dreissena polymorpha: A Resource for Invasive Species Research.</title>
        <authorList>
            <person name="McCartney M.A."/>
            <person name="Auch B."/>
            <person name="Kono T."/>
            <person name="Mallez S."/>
            <person name="Zhang Y."/>
            <person name="Obille A."/>
            <person name="Becker A."/>
            <person name="Abrahante J.E."/>
            <person name="Garbe J."/>
            <person name="Badalamenti J.P."/>
            <person name="Herman A."/>
            <person name="Mangelson H."/>
            <person name="Liachko I."/>
            <person name="Sullivan S."/>
            <person name="Sone E.D."/>
            <person name="Koren S."/>
            <person name="Silverstein K.A.T."/>
            <person name="Beckman K.B."/>
            <person name="Gohl D.M."/>
        </authorList>
    </citation>
    <scope>NUCLEOTIDE SEQUENCE</scope>
    <source>
        <strain evidence="2">Duluth1</strain>
        <tissue evidence="2">Whole animal</tissue>
    </source>
</reference>
<protein>
    <submittedName>
        <fullName evidence="2">Uncharacterized protein</fullName>
    </submittedName>
</protein>
<accession>A0A9D4M207</accession>
<sequence length="114" mass="11983">MISASDNRFSCSVPMETRVCMASMRLKVPMKTAARTGGSTINARLGIPRVRVAAVQVGIGTNMPTKGDPAQMLTMGAPRTGETTGTVVDTKIQMSAPWDRSEADMVQIGASIPG</sequence>
<evidence type="ECO:0000313" key="2">
    <source>
        <dbReference type="EMBL" id="KAH3866981.1"/>
    </source>
</evidence>
<proteinExistence type="predicted"/>
<keyword evidence="3" id="KW-1185">Reference proteome</keyword>
<dbReference type="AlphaFoldDB" id="A0A9D4M207"/>
<reference evidence="2" key="2">
    <citation type="submission" date="2020-11" db="EMBL/GenBank/DDBJ databases">
        <authorList>
            <person name="McCartney M.A."/>
            <person name="Auch B."/>
            <person name="Kono T."/>
            <person name="Mallez S."/>
            <person name="Becker A."/>
            <person name="Gohl D.M."/>
            <person name="Silverstein K.A.T."/>
            <person name="Koren S."/>
            <person name="Bechman K.B."/>
            <person name="Herman A."/>
            <person name="Abrahante J.E."/>
            <person name="Garbe J."/>
        </authorList>
    </citation>
    <scope>NUCLEOTIDE SEQUENCE</scope>
    <source>
        <strain evidence="2">Duluth1</strain>
        <tissue evidence="2">Whole animal</tissue>
    </source>
</reference>
<evidence type="ECO:0000313" key="3">
    <source>
        <dbReference type="Proteomes" id="UP000828390"/>
    </source>
</evidence>
<organism evidence="2 3">
    <name type="scientific">Dreissena polymorpha</name>
    <name type="common">Zebra mussel</name>
    <name type="synonym">Mytilus polymorpha</name>
    <dbReference type="NCBI Taxonomy" id="45954"/>
    <lineage>
        <taxon>Eukaryota</taxon>
        <taxon>Metazoa</taxon>
        <taxon>Spiralia</taxon>
        <taxon>Lophotrochozoa</taxon>
        <taxon>Mollusca</taxon>
        <taxon>Bivalvia</taxon>
        <taxon>Autobranchia</taxon>
        <taxon>Heteroconchia</taxon>
        <taxon>Euheterodonta</taxon>
        <taxon>Imparidentia</taxon>
        <taxon>Neoheterodontei</taxon>
        <taxon>Myida</taxon>
        <taxon>Dreissenoidea</taxon>
        <taxon>Dreissenidae</taxon>
        <taxon>Dreissena</taxon>
    </lineage>
</organism>
<dbReference type="EMBL" id="JAIWYP010000002">
    <property type="protein sequence ID" value="KAH3866981.1"/>
    <property type="molecule type" value="Genomic_DNA"/>
</dbReference>
<comment type="caution">
    <text evidence="2">The sequence shown here is derived from an EMBL/GenBank/DDBJ whole genome shotgun (WGS) entry which is preliminary data.</text>
</comment>
<gene>
    <name evidence="2" type="ORF">DPMN_030105</name>
</gene>
<feature type="region of interest" description="Disordered" evidence="1">
    <location>
        <begin position="63"/>
        <end position="85"/>
    </location>
</feature>